<feature type="region of interest" description="Disordered" evidence="1">
    <location>
        <begin position="1"/>
        <end position="30"/>
    </location>
</feature>
<dbReference type="PATRIC" id="fig|36816.3.peg.6539"/>
<protein>
    <submittedName>
        <fullName evidence="2">Uncharacterized protein</fullName>
    </submittedName>
</protein>
<gene>
    <name evidence="2" type="ORF">ADK41_30260</name>
</gene>
<keyword evidence="3" id="KW-1185">Reference proteome</keyword>
<evidence type="ECO:0000313" key="2">
    <source>
        <dbReference type="EMBL" id="KOT32154.1"/>
    </source>
</evidence>
<evidence type="ECO:0000313" key="3">
    <source>
        <dbReference type="Proteomes" id="UP000037773"/>
    </source>
</evidence>
<name>A0A0M8QKQ3_9ACTN</name>
<dbReference type="EMBL" id="LGCN01000230">
    <property type="protein sequence ID" value="KOT32154.1"/>
    <property type="molecule type" value="Genomic_DNA"/>
</dbReference>
<reference evidence="2 3" key="1">
    <citation type="submission" date="2015-07" db="EMBL/GenBank/DDBJ databases">
        <authorList>
            <person name="Noorani M."/>
        </authorList>
    </citation>
    <scope>NUCLEOTIDE SEQUENCE [LARGE SCALE GENOMIC DNA]</scope>
    <source>
        <strain evidence="2 3">NRRL B-24567</strain>
    </source>
</reference>
<comment type="caution">
    <text evidence="2">The sequence shown here is derived from an EMBL/GenBank/DDBJ whole genome shotgun (WGS) entry which is preliminary data.</text>
</comment>
<dbReference type="AlphaFoldDB" id="A0A0M8QKQ3"/>
<dbReference type="Proteomes" id="UP000037773">
    <property type="component" value="Unassembled WGS sequence"/>
</dbReference>
<sequence>MRTPVHPSAQGVQQLGRELPGEVGDAGEHGEVVDRWAVVAAVDAEDLADDIESEGSHAVEEGGCHVLEHGSGVLRPWRWIEGVRQSCHCR</sequence>
<proteinExistence type="predicted"/>
<evidence type="ECO:0000256" key="1">
    <source>
        <dbReference type="SAM" id="MobiDB-lite"/>
    </source>
</evidence>
<organism evidence="2 3">
    <name type="scientific">Streptomyces caelestis</name>
    <dbReference type="NCBI Taxonomy" id="36816"/>
    <lineage>
        <taxon>Bacteria</taxon>
        <taxon>Bacillati</taxon>
        <taxon>Actinomycetota</taxon>
        <taxon>Actinomycetes</taxon>
        <taxon>Kitasatosporales</taxon>
        <taxon>Streptomycetaceae</taxon>
        <taxon>Streptomyces</taxon>
    </lineage>
</organism>
<accession>A0A0M8QKQ3</accession>